<reference evidence="2" key="1">
    <citation type="journal article" date="2019" name="Int. J. Syst. Evol. Microbiol.">
        <title>The Global Catalogue of Microorganisms (GCM) 10K type strain sequencing project: providing services to taxonomists for standard genome sequencing and annotation.</title>
        <authorList>
            <consortium name="The Broad Institute Genomics Platform"/>
            <consortium name="The Broad Institute Genome Sequencing Center for Infectious Disease"/>
            <person name="Wu L."/>
            <person name="Ma J."/>
        </authorList>
    </citation>
    <scope>NUCLEOTIDE SEQUENCE [LARGE SCALE GENOMIC DNA]</scope>
    <source>
        <strain evidence="2">JCM 30346</strain>
    </source>
</reference>
<comment type="caution">
    <text evidence="1">The sequence shown here is derived from an EMBL/GenBank/DDBJ whole genome shotgun (WGS) entry which is preliminary data.</text>
</comment>
<dbReference type="PANTHER" id="PTHR39217:SF1">
    <property type="entry name" value="GLUTATHIONE SYNTHETASE"/>
    <property type="match status" value="1"/>
</dbReference>
<dbReference type="SUPFAM" id="SSF56059">
    <property type="entry name" value="Glutathione synthetase ATP-binding domain-like"/>
    <property type="match status" value="1"/>
</dbReference>
<keyword evidence="1" id="KW-0436">Ligase</keyword>
<dbReference type="EMBL" id="JBHSRF010000042">
    <property type="protein sequence ID" value="MFC6084416.1"/>
    <property type="molecule type" value="Genomic_DNA"/>
</dbReference>
<organism evidence="1 2">
    <name type="scientific">Sphaerisporangium aureirubrum</name>
    <dbReference type="NCBI Taxonomy" id="1544736"/>
    <lineage>
        <taxon>Bacteria</taxon>
        <taxon>Bacillati</taxon>
        <taxon>Actinomycetota</taxon>
        <taxon>Actinomycetes</taxon>
        <taxon>Streptosporangiales</taxon>
        <taxon>Streptosporangiaceae</taxon>
        <taxon>Sphaerisporangium</taxon>
    </lineage>
</organism>
<sequence length="272" mass="29712">MLKVAYVTYDGPDPDRELVLADWARAGIDGRAVRWDDPAVRWERHDAAVVRSTWNYVHRRDEFVAWAYKVEGVTRLLNPAAMLDFNSDKSYLRGLGVPTVPTHWIRPGDPLELPDLAEYVVKPSVSAGARDTIRTADRAAAGEHVRRLVAGGRVAMVQPYLGMVEDEGETSLIYFGGALSHARRRNAMLAPDLPAGTHLGTLAREPGDDQLDLAARVLATLPETPLYARVDLVRLADGAPAVIELELVEPHLYLSDTPGAAGRLTAALLGLL</sequence>
<accession>A0ABW1NML9</accession>
<evidence type="ECO:0000313" key="1">
    <source>
        <dbReference type="EMBL" id="MFC6084416.1"/>
    </source>
</evidence>
<dbReference type="InterPro" id="IPR053191">
    <property type="entry name" value="DcsG_Biosynth_Enzyme"/>
</dbReference>
<name>A0ABW1NML9_9ACTN</name>
<protein>
    <submittedName>
        <fullName evidence="1">RimK family alpha-L-glutamate ligase</fullName>
    </submittedName>
</protein>
<evidence type="ECO:0000313" key="2">
    <source>
        <dbReference type="Proteomes" id="UP001596137"/>
    </source>
</evidence>
<dbReference type="RefSeq" id="WP_380757448.1">
    <property type="nucleotide sequence ID" value="NZ_JBHSRF010000042.1"/>
</dbReference>
<dbReference type="GO" id="GO:0016874">
    <property type="term" value="F:ligase activity"/>
    <property type="evidence" value="ECO:0007669"/>
    <property type="project" value="UniProtKB-KW"/>
</dbReference>
<dbReference type="PANTHER" id="PTHR39217">
    <property type="match status" value="1"/>
</dbReference>
<dbReference type="Proteomes" id="UP001596137">
    <property type="component" value="Unassembled WGS sequence"/>
</dbReference>
<proteinExistence type="predicted"/>
<keyword evidence="2" id="KW-1185">Reference proteome</keyword>
<gene>
    <name evidence="1" type="ORF">ACFP1K_24885</name>
</gene>